<name>A0A9P8RIL8_9PEZI</name>
<protein>
    <submittedName>
        <fullName evidence="2">Uncharacterized protein</fullName>
    </submittedName>
</protein>
<reference evidence="2" key="1">
    <citation type="journal article" date="2021" name="Nat. Commun.">
        <title>Genetic determinants of endophytism in the Arabidopsis root mycobiome.</title>
        <authorList>
            <person name="Mesny F."/>
            <person name="Miyauchi S."/>
            <person name="Thiergart T."/>
            <person name="Pickel B."/>
            <person name="Atanasova L."/>
            <person name="Karlsson M."/>
            <person name="Huettel B."/>
            <person name="Barry K.W."/>
            <person name="Haridas S."/>
            <person name="Chen C."/>
            <person name="Bauer D."/>
            <person name="Andreopoulos W."/>
            <person name="Pangilinan J."/>
            <person name="LaButti K."/>
            <person name="Riley R."/>
            <person name="Lipzen A."/>
            <person name="Clum A."/>
            <person name="Drula E."/>
            <person name="Henrissat B."/>
            <person name="Kohler A."/>
            <person name="Grigoriev I.V."/>
            <person name="Martin F.M."/>
            <person name="Hacquard S."/>
        </authorList>
    </citation>
    <scope>NUCLEOTIDE SEQUENCE</scope>
    <source>
        <strain evidence="2">MPI-SDFR-AT-0073</strain>
    </source>
</reference>
<evidence type="ECO:0000256" key="1">
    <source>
        <dbReference type="SAM" id="MobiDB-lite"/>
    </source>
</evidence>
<dbReference type="Proteomes" id="UP000758603">
    <property type="component" value="Unassembled WGS sequence"/>
</dbReference>
<dbReference type="GeneID" id="70136994"/>
<dbReference type="EMBL" id="JAGPXC010000009">
    <property type="protein sequence ID" value="KAH6646557.1"/>
    <property type="molecule type" value="Genomic_DNA"/>
</dbReference>
<evidence type="ECO:0000313" key="3">
    <source>
        <dbReference type="Proteomes" id="UP000758603"/>
    </source>
</evidence>
<organism evidence="2 3">
    <name type="scientific">Truncatella angustata</name>
    <dbReference type="NCBI Taxonomy" id="152316"/>
    <lineage>
        <taxon>Eukaryota</taxon>
        <taxon>Fungi</taxon>
        <taxon>Dikarya</taxon>
        <taxon>Ascomycota</taxon>
        <taxon>Pezizomycotina</taxon>
        <taxon>Sordariomycetes</taxon>
        <taxon>Xylariomycetidae</taxon>
        <taxon>Amphisphaeriales</taxon>
        <taxon>Sporocadaceae</taxon>
        <taxon>Truncatella</taxon>
    </lineage>
</organism>
<feature type="region of interest" description="Disordered" evidence="1">
    <location>
        <begin position="84"/>
        <end position="109"/>
    </location>
</feature>
<dbReference type="AlphaFoldDB" id="A0A9P8RIL8"/>
<dbReference type="RefSeq" id="XP_045953071.1">
    <property type="nucleotide sequence ID" value="XM_046108103.1"/>
</dbReference>
<dbReference type="OrthoDB" id="4338954at2759"/>
<evidence type="ECO:0000313" key="2">
    <source>
        <dbReference type="EMBL" id="KAH6646557.1"/>
    </source>
</evidence>
<accession>A0A9P8RIL8</accession>
<keyword evidence="3" id="KW-1185">Reference proteome</keyword>
<sequence length="137" mass="15555">MSQRSVRPFSTISGVYPAYLPSLHRASRVEKKLYVSFPFTPAWHCMLRFSRKSSKSDMLTLKRVPAAVATVGIGYGLAKYKQTRSEQQHAQLPQSAAQRQAERRQEEDAMLTAYGDRSSLAELEAALDAYEKQRTQR</sequence>
<proteinExistence type="predicted"/>
<comment type="caution">
    <text evidence="2">The sequence shown here is derived from an EMBL/GenBank/DDBJ whole genome shotgun (WGS) entry which is preliminary data.</text>
</comment>
<gene>
    <name evidence="2" type="ORF">BKA67DRAFT_662966</name>
</gene>